<evidence type="ECO:0000256" key="2">
    <source>
        <dbReference type="ARBA" id="ARBA00012438"/>
    </source>
</evidence>
<evidence type="ECO:0000256" key="9">
    <source>
        <dbReference type="SAM" id="Phobius"/>
    </source>
</evidence>
<evidence type="ECO:0000256" key="5">
    <source>
        <dbReference type="ARBA" id="ARBA00022741"/>
    </source>
</evidence>
<dbReference type="Gene3D" id="1.10.287.130">
    <property type="match status" value="1"/>
</dbReference>
<dbReference type="InterPro" id="IPR005467">
    <property type="entry name" value="His_kinase_dom"/>
</dbReference>
<organism evidence="11 12">
    <name type="scientific">Anaerovirgula multivorans</name>
    <dbReference type="NCBI Taxonomy" id="312168"/>
    <lineage>
        <taxon>Bacteria</taxon>
        <taxon>Bacillati</taxon>
        <taxon>Bacillota</taxon>
        <taxon>Clostridia</taxon>
        <taxon>Peptostreptococcales</taxon>
        <taxon>Natronincolaceae</taxon>
        <taxon>Anaerovirgula</taxon>
    </lineage>
</organism>
<dbReference type="AlphaFoldDB" id="A0A239GCU7"/>
<dbReference type="GO" id="GO:0005524">
    <property type="term" value="F:ATP binding"/>
    <property type="evidence" value="ECO:0007669"/>
    <property type="project" value="UniProtKB-KW"/>
</dbReference>
<keyword evidence="3" id="KW-0597">Phosphoprotein</keyword>
<evidence type="ECO:0000259" key="10">
    <source>
        <dbReference type="PROSITE" id="PS50109"/>
    </source>
</evidence>
<dbReference type="EC" id="2.7.13.3" evidence="2"/>
<keyword evidence="12" id="KW-1185">Reference proteome</keyword>
<accession>A0A239GCU7</accession>
<dbReference type="Proteomes" id="UP000198304">
    <property type="component" value="Unassembled WGS sequence"/>
</dbReference>
<dbReference type="CDD" id="cd00082">
    <property type="entry name" value="HisKA"/>
    <property type="match status" value="1"/>
</dbReference>
<dbReference type="PANTHER" id="PTHR43711">
    <property type="entry name" value="TWO-COMPONENT HISTIDINE KINASE"/>
    <property type="match status" value="1"/>
</dbReference>
<keyword evidence="6 11" id="KW-0418">Kinase</keyword>
<dbReference type="InterPro" id="IPR003594">
    <property type="entry name" value="HATPase_dom"/>
</dbReference>
<reference evidence="11 12" key="1">
    <citation type="submission" date="2017-06" db="EMBL/GenBank/DDBJ databases">
        <authorList>
            <person name="Kim H.J."/>
            <person name="Triplett B.A."/>
        </authorList>
    </citation>
    <scope>NUCLEOTIDE SEQUENCE [LARGE SCALE GENOMIC DNA]</scope>
    <source>
        <strain evidence="11 12">SCA</strain>
    </source>
</reference>
<dbReference type="SMART" id="SM00387">
    <property type="entry name" value="HATPase_c"/>
    <property type="match status" value="1"/>
</dbReference>
<keyword evidence="8" id="KW-0902">Two-component regulatory system</keyword>
<dbReference type="Pfam" id="PF02518">
    <property type="entry name" value="HATPase_c"/>
    <property type="match status" value="1"/>
</dbReference>
<dbReference type="InterPro" id="IPR036097">
    <property type="entry name" value="HisK_dim/P_sf"/>
</dbReference>
<evidence type="ECO:0000313" key="11">
    <source>
        <dbReference type="EMBL" id="SNS66987.1"/>
    </source>
</evidence>
<comment type="catalytic activity">
    <reaction evidence="1">
        <text>ATP + protein L-histidine = ADP + protein N-phospho-L-histidine.</text>
        <dbReference type="EC" id="2.7.13.3"/>
    </reaction>
</comment>
<dbReference type="FunFam" id="3.30.565.10:FF:000037">
    <property type="entry name" value="Hybrid sensor histidine kinase/response regulator"/>
    <property type="match status" value="1"/>
</dbReference>
<evidence type="ECO:0000256" key="1">
    <source>
        <dbReference type="ARBA" id="ARBA00000085"/>
    </source>
</evidence>
<dbReference type="Gene3D" id="3.30.565.10">
    <property type="entry name" value="Histidine kinase-like ATPase, C-terminal domain"/>
    <property type="match status" value="1"/>
</dbReference>
<dbReference type="PRINTS" id="PR00344">
    <property type="entry name" value="BCTRLSENSOR"/>
</dbReference>
<evidence type="ECO:0000256" key="3">
    <source>
        <dbReference type="ARBA" id="ARBA00022553"/>
    </source>
</evidence>
<dbReference type="SUPFAM" id="SSF47384">
    <property type="entry name" value="Homodimeric domain of signal transducing histidine kinase"/>
    <property type="match status" value="1"/>
</dbReference>
<keyword evidence="9" id="KW-0472">Membrane</keyword>
<dbReference type="InterPro" id="IPR050736">
    <property type="entry name" value="Sensor_HK_Regulatory"/>
</dbReference>
<dbReference type="Pfam" id="PF00512">
    <property type="entry name" value="HisKA"/>
    <property type="match status" value="1"/>
</dbReference>
<sequence>MRVRFLEHKFNTMEGKLGRILVGVVMIPLAIYFFLNNLSIPNILLQLGKYSAEEQLYYVEGLLRETVYKNAIITSLISLLFIVIVVKYLNKVIIKPFNVMKCNIDKMSKQQKLDFIELKEPQEVMELASSFNEIVKSIFIEKQINEELQLRLEYDHLKTEFLGNVSHELRTPLNVILGTLQLLEMQNEGIHQDVRTTKHLRTMKQNCYRLLRLSNNIIDLTNIDSGFYEVNMDNYDIVDIVQNTTLSIADYVKNRNIKIKFFTNTKEKAILCDHDKIERILFNLLSNAIKCTNSGGEITVTIKEISDKIQIIVKDTGRGITEEKQKIIFDRFRQGEDLLTRSHEGSGLGLSLTKALIEMHEGTISLKSKPGEGSKFIIEIPVKPLLEDGRNKRNYRPIKVEVSQLEKINIEFSDINCN</sequence>
<dbReference type="OrthoDB" id="9813394at2"/>
<keyword evidence="5" id="KW-0547">Nucleotide-binding</keyword>
<feature type="transmembrane region" description="Helical" evidence="9">
    <location>
        <begin position="71"/>
        <end position="90"/>
    </location>
</feature>
<evidence type="ECO:0000256" key="8">
    <source>
        <dbReference type="ARBA" id="ARBA00023012"/>
    </source>
</evidence>
<dbReference type="InterPro" id="IPR003661">
    <property type="entry name" value="HisK_dim/P_dom"/>
</dbReference>
<evidence type="ECO:0000256" key="4">
    <source>
        <dbReference type="ARBA" id="ARBA00022679"/>
    </source>
</evidence>
<dbReference type="EMBL" id="FZOJ01000016">
    <property type="protein sequence ID" value="SNS66987.1"/>
    <property type="molecule type" value="Genomic_DNA"/>
</dbReference>
<dbReference type="GO" id="GO:0000155">
    <property type="term" value="F:phosphorelay sensor kinase activity"/>
    <property type="evidence" value="ECO:0007669"/>
    <property type="project" value="InterPro"/>
</dbReference>
<keyword evidence="9" id="KW-0812">Transmembrane</keyword>
<dbReference type="InterPro" id="IPR004358">
    <property type="entry name" value="Sig_transdc_His_kin-like_C"/>
</dbReference>
<dbReference type="PANTHER" id="PTHR43711:SF26">
    <property type="entry name" value="SENSOR HISTIDINE KINASE RCSC"/>
    <property type="match status" value="1"/>
</dbReference>
<name>A0A239GCU7_9FIRM</name>
<feature type="transmembrane region" description="Helical" evidence="9">
    <location>
        <begin position="20"/>
        <end position="40"/>
    </location>
</feature>
<evidence type="ECO:0000256" key="7">
    <source>
        <dbReference type="ARBA" id="ARBA00022840"/>
    </source>
</evidence>
<gene>
    <name evidence="11" type="ORF">SAMN05446037_101649</name>
</gene>
<keyword evidence="4" id="KW-0808">Transferase</keyword>
<dbReference type="RefSeq" id="WP_089283798.1">
    <property type="nucleotide sequence ID" value="NZ_FZOJ01000016.1"/>
</dbReference>
<keyword evidence="7" id="KW-0067">ATP-binding</keyword>
<dbReference type="InterPro" id="IPR036890">
    <property type="entry name" value="HATPase_C_sf"/>
</dbReference>
<dbReference type="PROSITE" id="PS50109">
    <property type="entry name" value="HIS_KIN"/>
    <property type="match status" value="1"/>
</dbReference>
<keyword evidence="9" id="KW-1133">Transmembrane helix</keyword>
<dbReference type="SUPFAM" id="SSF55874">
    <property type="entry name" value="ATPase domain of HSP90 chaperone/DNA topoisomerase II/histidine kinase"/>
    <property type="match status" value="1"/>
</dbReference>
<proteinExistence type="predicted"/>
<dbReference type="SMART" id="SM00388">
    <property type="entry name" value="HisKA"/>
    <property type="match status" value="1"/>
</dbReference>
<evidence type="ECO:0000256" key="6">
    <source>
        <dbReference type="ARBA" id="ARBA00022777"/>
    </source>
</evidence>
<evidence type="ECO:0000313" key="12">
    <source>
        <dbReference type="Proteomes" id="UP000198304"/>
    </source>
</evidence>
<feature type="domain" description="Histidine kinase" evidence="10">
    <location>
        <begin position="164"/>
        <end position="384"/>
    </location>
</feature>
<protein>
    <recommendedName>
        <fullName evidence="2">histidine kinase</fullName>
        <ecNumber evidence="2">2.7.13.3</ecNumber>
    </recommendedName>
</protein>